<feature type="signal peptide" evidence="1">
    <location>
        <begin position="1"/>
        <end position="26"/>
    </location>
</feature>
<evidence type="ECO:0000256" key="1">
    <source>
        <dbReference type="SAM" id="SignalP"/>
    </source>
</evidence>
<accession>A0AAW5QTC9</accession>
<dbReference type="InterPro" id="IPR036873">
    <property type="entry name" value="Rhodanese-like_dom_sf"/>
</dbReference>
<dbReference type="Proteomes" id="UP001320898">
    <property type="component" value="Unassembled WGS sequence"/>
</dbReference>
<keyword evidence="3" id="KW-1185">Reference proteome</keyword>
<comment type="caution">
    <text evidence="2">The sequence shown here is derived from an EMBL/GenBank/DDBJ whole genome shotgun (WGS) entry which is preliminary data.</text>
</comment>
<dbReference type="SUPFAM" id="SSF52821">
    <property type="entry name" value="Rhodanese/Cell cycle control phosphatase"/>
    <property type="match status" value="1"/>
</dbReference>
<sequence>MGRRKNRAIGPGALALAMGTAFPLAAQPIEITDVVATDARVIDIRAEDDCLATSLPGARCLPAPWLLDGGDGAPIGFHALRWLLGTVGLTGREPLVVYAGPEGASDDALAVAALAYLAGQDTVSVHDGAAVVTGPGGEGRSFSREAVYTAPMRIGSMAVSDDAAPDDAGSLRSRLIEFTRDGAAVAFAPQH</sequence>
<dbReference type="AlphaFoldDB" id="A0AAW5QTC9"/>
<keyword evidence="1" id="KW-0732">Signal</keyword>
<proteinExistence type="predicted"/>
<evidence type="ECO:0000313" key="2">
    <source>
        <dbReference type="EMBL" id="MCT8970923.1"/>
    </source>
</evidence>
<gene>
    <name evidence="2" type="ORF">MUB46_03530</name>
</gene>
<dbReference type="EMBL" id="JALIDZ010000002">
    <property type="protein sequence ID" value="MCT8970923.1"/>
    <property type="molecule type" value="Genomic_DNA"/>
</dbReference>
<protein>
    <recommendedName>
        <fullName evidence="4">Rhodanese domain-containing protein</fullName>
    </recommendedName>
</protein>
<reference evidence="2 3" key="1">
    <citation type="submission" date="2022-04" db="EMBL/GenBank/DDBJ databases">
        <authorList>
            <person name="Ye Y.-Q."/>
            <person name="Du Z.-J."/>
        </authorList>
    </citation>
    <scope>NUCLEOTIDE SEQUENCE [LARGE SCALE GENOMIC DNA]</scope>
    <source>
        <strain evidence="2 3">A6E488</strain>
    </source>
</reference>
<evidence type="ECO:0000313" key="3">
    <source>
        <dbReference type="Proteomes" id="UP001320898"/>
    </source>
</evidence>
<feature type="chain" id="PRO_5043566019" description="Rhodanese domain-containing protein" evidence="1">
    <location>
        <begin position="27"/>
        <end position="191"/>
    </location>
</feature>
<dbReference type="Gene3D" id="3.40.250.10">
    <property type="entry name" value="Rhodanese-like domain"/>
    <property type="match status" value="1"/>
</dbReference>
<name>A0AAW5QTC9_9HYPH</name>
<organism evidence="2 3">
    <name type="scientific">Microbaculum marinisediminis</name>
    <dbReference type="NCBI Taxonomy" id="2931392"/>
    <lineage>
        <taxon>Bacteria</taxon>
        <taxon>Pseudomonadati</taxon>
        <taxon>Pseudomonadota</taxon>
        <taxon>Alphaproteobacteria</taxon>
        <taxon>Hyphomicrobiales</taxon>
        <taxon>Tepidamorphaceae</taxon>
        <taxon>Microbaculum</taxon>
    </lineage>
</organism>
<evidence type="ECO:0008006" key="4">
    <source>
        <dbReference type="Google" id="ProtNLM"/>
    </source>
</evidence>
<dbReference type="RefSeq" id="WP_261614500.1">
    <property type="nucleotide sequence ID" value="NZ_JALIDZ010000002.1"/>
</dbReference>